<name>A0A1I7ZX03_9BILA</name>
<accession>A0A1I7ZX03</accession>
<evidence type="ECO:0000313" key="2">
    <source>
        <dbReference type="WBParaSite" id="L893_g30608.t1"/>
    </source>
</evidence>
<dbReference type="AlphaFoldDB" id="A0A1I7ZX03"/>
<reference evidence="2" key="1">
    <citation type="submission" date="2016-11" db="UniProtKB">
        <authorList>
            <consortium name="WormBaseParasite"/>
        </authorList>
    </citation>
    <scope>IDENTIFICATION</scope>
</reference>
<protein>
    <submittedName>
        <fullName evidence="2">PX domain-containing protein</fullName>
    </submittedName>
</protein>
<proteinExistence type="predicted"/>
<dbReference type="Proteomes" id="UP000095287">
    <property type="component" value="Unplaced"/>
</dbReference>
<organism evidence="1 2">
    <name type="scientific">Steinernema glaseri</name>
    <dbReference type="NCBI Taxonomy" id="37863"/>
    <lineage>
        <taxon>Eukaryota</taxon>
        <taxon>Metazoa</taxon>
        <taxon>Ecdysozoa</taxon>
        <taxon>Nematoda</taxon>
        <taxon>Chromadorea</taxon>
        <taxon>Rhabditida</taxon>
        <taxon>Tylenchina</taxon>
        <taxon>Panagrolaimomorpha</taxon>
        <taxon>Strongyloidoidea</taxon>
        <taxon>Steinernematidae</taxon>
        <taxon>Steinernema</taxon>
    </lineage>
</organism>
<keyword evidence="1" id="KW-1185">Reference proteome</keyword>
<dbReference type="WBParaSite" id="L893_g30608.t1">
    <property type="protein sequence ID" value="L893_g30608.t1"/>
    <property type="gene ID" value="L893_g30608"/>
</dbReference>
<evidence type="ECO:0000313" key="1">
    <source>
        <dbReference type="Proteomes" id="UP000095287"/>
    </source>
</evidence>
<sequence>MSSSSSFVVSPEERDEYNDFLFTSTGSSNDSQKYISTVLTPQIRFRLKTRSEIKFKYEQRKHEERMRDLERMIEQFKLTKAWKFPPLKKWTS</sequence>